<gene>
    <name evidence="1" type="ORF">SDC9_192144</name>
</gene>
<comment type="caution">
    <text evidence="1">The sequence shown here is derived from an EMBL/GenBank/DDBJ whole genome shotgun (WGS) entry which is preliminary data.</text>
</comment>
<name>A0A645I2D7_9ZZZZ</name>
<reference evidence="1" key="1">
    <citation type="submission" date="2019-08" db="EMBL/GenBank/DDBJ databases">
        <authorList>
            <person name="Kucharzyk K."/>
            <person name="Murdoch R.W."/>
            <person name="Higgins S."/>
            <person name="Loffler F."/>
        </authorList>
    </citation>
    <scope>NUCLEOTIDE SEQUENCE</scope>
</reference>
<organism evidence="1">
    <name type="scientific">bioreactor metagenome</name>
    <dbReference type="NCBI Taxonomy" id="1076179"/>
    <lineage>
        <taxon>unclassified sequences</taxon>
        <taxon>metagenomes</taxon>
        <taxon>ecological metagenomes</taxon>
    </lineage>
</organism>
<protein>
    <submittedName>
        <fullName evidence="1">Uncharacterized protein</fullName>
    </submittedName>
</protein>
<sequence>MIACSCIGQLDPLGKGQIVHTPGRSDPCIILRDRHRLVKKTQKAVFSAKDIILCHASPRYPEGGKGRIVLVPWEQQVLIVVRLVQPIPFHGSDIKAAVLGGNGNLEKPVIEGIGSGALQLLRQNAEGARPRQHHSEKKY</sequence>
<evidence type="ECO:0000313" key="1">
    <source>
        <dbReference type="EMBL" id="MPN44579.1"/>
    </source>
</evidence>
<accession>A0A645I2D7</accession>
<dbReference type="EMBL" id="VSSQ01103806">
    <property type="protein sequence ID" value="MPN44579.1"/>
    <property type="molecule type" value="Genomic_DNA"/>
</dbReference>
<proteinExistence type="predicted"/>
<dbReference type="AlphaFoldDB" id="A0A645I2D7"/>